<organism evidence="1 2">
    <name type="scientific">Aureibaculum marinum</name>
    <dbReference type="NCBI Taxonomy" id="2487930"/>
    <lineage>
        <taxon>Bacteria</taxon>
        <taxon>Pseudomonadati</taxon>
        <taxon>Bacteroidota</taxon>
        <taxon>Flavobacteriia</taxon>
        <taxon>Flavobacteriales</taxon>
        <taxon>Flavobacteriaceae</taxon>
        <taxon>Aureibaculum</taxon>
    </lineage>
</organism>
<comment type="caution">
    <text evidence="1">The sequence shown here is derived from an EMBL/GenBank/DDBJ whole genome shotgun (WGS) entry which is preliminary data.</text>
</comment>
<keyword evidence="2" id="KW-1185">Reference proteome</keyword>
<accession>A0A3N4P3Q1</accession>
<dbReference type="EMBL" id="RPFJ01000026">
    <property type="protein sequence ID" value="RPD94043.1"/>
    <property type="molecule type" value="Genomic_DNA"/>
</dbReference>
<evidence type="ECO:0000313" key="2">
    <source>
        <dbReference type="Proteomes" id="UP000270856"/>
    </source>
</evidence>
<protein>
    <submittedName>
        <fullName evidence="1">Uncharacterized protein</fullName>
    </submittedName>
</protein>
<reference evidence="1 2" key="1">
    <citation type="submission" date="2018-11" db="EMBL/GenBank/DDBJ databases">
        <title>Aureibaculum marinum gen. nov., sp. nov., a member of the family Flavobacteriaceae isolated from the Bohai Sea.</title>
        <authorList>
            <person name="Ji X."/>
        </authorList>
    </citation>
    <scope>NUCLEOTIDE SEQUENCE [LARGE SCALE GENOMIC DNA]</scope>
    <source>
        <strain evidence="1 2">BH-SD17</strain>
    </source>
</reference>
<name>A0A3N4P3Q1_9FLAO</name>
<dbReference type="Proteomes" id="UP000270856">
    <property type="component" value="Unassembled WGS sequence"/>
</dbReference>
<sequence>MNVDRPDTDSFKVFYAPLDNGVYQNFNDNQSKFYLNIKEQLNIVDYQWFYKEETAKKIAFYEVKAEVYFLRKFNKYLYEIFDTTILFEYE</sequence>
<evidence type="ECO:0000313" key="1">
    <source>
        <dbReference type="EMBL" id="RPD94043.1"/>
    </source>
</evidence>
<dbReference type="AlphaFoldDB" id="A0A3N4P3Q1"/>
<proteinExistence type="predicted"/>
<gene>
    <name evidence="1" type="ORF">EGM88_12685</name>
</gene>